<protein>
    <recommendedName>
        <fullName evidence="3">Ribosomal protein S3AE</fullName>
    </recommendedName>
</protein>
<dbReference type="Proteomes" id="UP000284006">
    <property type="component" value="Unassembled WGS sequence"/>
</dbReference>
<dbReference type="EMBL" id="QYUP01000008">
    <property type="protein sequence ID" value="RJG27661.1"/>
    <property type="molecule type" value="Genomic_DNA"/>
</dbReference>
<evidence type="ECO:0008006" key="3">
    <source>
        <dbReference type="Google" id="ProtNLM"/>
    </source>
</evidence>
<comment type="caution">
    <text evidence="1">The sequence shown here is derived from an EMBL/GenBank/DDBJ whole genome shotgun (WGS) entry which is preliminary data.</text>
</comment>
<sequence>MLQAVPFPIRVECPPGACVCDRDSLLADPQADIRVLRLTREEEKKLIERIESIATYDDLKRIGERMRELLGIGLNIVPSARGVRTVRGFTIQLEERPGLCRKTRQAIPAAVRKCLERHPDIAYAILDAHDLLGSP</sequence>
<reference evidence="1 2" key="1">
    <citation type="submission" date="2018-09" db="EMBL/GenBank/DDBJ databases">
        <authorList>
            <person name="Zhu H."/>
        </authorList>
    </citation>
    <scope>NUCLEOTIDE SEQUENCE [LARGE SCALE GENOMIC DNA]</scope>
    <source>
        <strain evidence="1 2">K1S02-61</strain>
    </source>
</reference>
<organism evidence="1 2">
    <name type="scientific">Massilia cavernae</name>
    <dbReference type="NCBI Taxonomy" id="2320864"/>
    <lineage>
        <taxon>Bacteria</taxon>
        <taxon>Pseudomonadati</taxon>
        <taxon>Pseudomonadota</taxon>
        <taxon>Betaproteobacteria</taxon>
        <taxon>Burkholderiales</taxon>
        <taxon>Oxalobacteraceae</taxon>
        <taxon>Telluria group</taxon>
        <taxon>Massilia</taxon>
    </lineage>
</organism>
<keyword evidence="2" id="KW-1185">Reference proteome</keyword>
<evidence type="ECO:0000313" key="2">
    <source>
        <dbReference type="Proteomes" id="UP000284006"/>
    </source>
</evidence>
<gene>
    <name evidence="1" type="ORF">D3872_00770</name>
</gene>
<evidence type="ECO:0000313" key="1">
    <source>
        <dbReference type="EMBL" id="RJG27661.1"/>
    </source>
</evidence>
<dbReference type="OrthoDB" id="6120755at2"/>
<proteinExistence type="predicted"/>
<accession>A0A418Y893</accession>
<dbReference type="RefSeq" id="WP_119809008.1">
    <property type="nucleotide sequence ID" value="NZ_QYUP01000008.1"/>
</dbReference>
<name>A0A418Y893_9BURK</name>
<dbReference type="AlphaFoldDB" id="A0A418Y893"/>